<keyword evidence="1" id="KW-0812">Transmembrane</keyword>
<evidence type="ECO:0000256" key="1">
    <source>
        <dbReference type="SAM" id="Phobius"/>
    </source>
</evidence>
<comment type="caution">
    <text evidence="2">The sequence shown here is derived from an EMBL/GenBank/DDBJ whole genome shotgun (WGS) entry which is preliminary data.</text>
</comment>
<feature type="transmembrane region" description="Helical" evidence="1">
    <location>
        <begin position="32"/>
        <end position="52"/>
    </location>
</feature>
<feature type="transmembrane region" description="Helical" evidence="1">
    <location>
        <begin position="7"/>
        <end position="26"/>
    </location>
</feature>
<evidence type="ECO:0000313" key="2">
    <source>
        <dbReference type="EMBL" id="OHA45829.1"/>
    </source>
</evidence>
<keyword evidence="1" id="KW-0472">Membrane</keyword>
<sequence>MIKNTFWWVIEVLVWYFFFYLILYSIKNEVSIGGMALLLVLLASFGIFASPLSRHLSIWNKVLDKIIKKEEETEKY</sequence>
<dbReference type="Proteomes" id="UP000176965">
    <property type="component" value="Unassembled WGS sequence"/>
</dbReference>
<name>A0A1G2PDM3_9BACT</name>
<dbReference type="EMBL" id="MHSQ01000041">
    <property type="protein sequence ID" value="OHA45829.1"/>
    <property type="molecule type" value="Genomic_DNA"/>
</dbReference>
<organism evidence="2 3">
    <name type="scientific">Candidatus Taylorbacteria bacterium RIFOXYD2_FULL_36_9</name>
    <dbReference type="NCBI Taxonomy" id="1802338"/>
    <lineage>
        <taxon>Bacteria</taxon>
        <taxon>Candidatus Tayloriibacteriota</taxon>
    </lineage>
</organism>
<dbReference type="AlphaFoldDB" id="A0A1G2PDM3"/>
<keyword evidence="1" id="KW-1133">Transmembrane helix</keyword>
<protein>
    <submittedName>
        <fullName evidence="2">Uncharacterized protein</fullName>
    </submittedName>
</protein>
<proteinExistence type="predicted"/>
<gene>
    <name evidence="2" type="ORF">A2541_01410</name>
</gene>
<reference evidence="2 3" key="1">
    <citation type="journal article" date="2016" name="Nat. Commun.">
        <title>Thousands of microbial genomes shed light on interconnected biogeochemical processes in an aquifer system.</title>
        <authorList>
            <person name="Anantharaman K."/>
            <person name="Brown C.T."/>
            <person name="Hug L.A."/>
            <person name="Sharon I."/>
            <person name="Castelle C.J."/>
            <person name="Probst A.J."/>
            <person name="Thomas B.C."/>
            <person name="Singh A."/>
            <person name="Wilkins M.J."/>
            <person name="Karaoz U."/>
            <person name="Brodie E.L."/>
            <person name="Williams K.H."/>
            <person name="Hubbard S.S."/>
            <person name="Banfield J.F."/>
        </authorList>
    </citation>
    <scope>NUCLEOTIDE SEQUENCE [LARGE SCALE GENOMIC DNA]</scope>
</reference>
<accession>A0A1G2PDM3</accession>
<evidence type="ECO:0000313" key="3">
    <source>
        <dbReference type="Proteomes" id="UP000176965"/>
    </source>
</evidence>